<sequence length="91" mass="10574">MKELVEPLIGVRVKIGNSSIWFYGWSEEGVPPSVNDPIIDLQLNRVWNNRRWDMDVITNSSTLFNFSWLHHKDLFLSDGKDDDVWKVGPSD</sequence>
<evidence type="ECO:0000313" key="2">
    <source>
        <dbReference type="Proteomes" id="UP001630127"/>
    </source>
</evidence>
<name>A0ABD2ZBA6_9GENT</name>
<reference evidence="1 2" key="1">
    <citation type="submission" date="2024-11" db="EMBL/GenBank/DDBJ databases">
        <title>A near-complete genome assembly of Cinchona calisaya.</title>
        <authorList>
            <person name="Lian D.C."/>
            <person name="Zhao X.W."/>
            <person name="Wei L."/>
        </authorList>
    </citation>
    <scope>NUCLEOTIDE SEQUENCE [LARGE SCALE GENOMIC DNA]</scope>
    <source>
        <tissue evidence="1">Nenye</tissue>
    </source>
</reference>
<dbReference type="AlphaFoldDB" id="A0ABD2ZBA6"/>
<evidence type="ECO:0000313" key="1">
    <source>
        <dbReference type="EMBL" id="KAL3516751.1"/>
    </source>
</evidence>
<comment type="caution">
    <text evidence="1">The sequence shown here is derived from an EMBL/GenBank/DDBJ whole genome shotgun (WGS) entry which is preliminary data.</text>
</comment>
<organism evidence="1 2">
    <name type="scientific">Cinchona calisaya</name>
    <dbReference type="NCBI Taxonomy" id="153742"/>
    <lineage>
        <taxon>Eukaryota</taxon>
        <taxon>Viridiplantae</taxon>
        <taxon>Streptophyta</taxon>
        <taxon>Embryophyta</taxon>
        <taxon>Tracheophyta</taxon>
        <taxon>Spermatophyta</taxon>
        <taxon>Magnoliopsida</taxon>
        <taxon>eudicotyledons</taxon>
        <taxon>Gunneridae</taxon>
        <taxon>Pentapetalae</taxon>
        <taxon>asterids</taxon>
        <taxon>lamiids</taxon>
        <taxon>Gentianales</taxon>
        <taxon>Rubiaceae</taxon>
        <taxon>Cinchonoideae</taxon>
        <taxon>Cinchoneae</taxon>
        <taxon>Cinchona</taxon>
    </lineage>
</organism>
<accession>A0ABD2ZBA6</accession>
<protein>
    <submittedName>
        <fullName evidence="1">Uncharacterized protein</fullName>
    </submittedName>
</protein>
<proteinExistence type="predicted"/>
<dbReference type="Proteomes" id="UP001630127">
    <property type="component" value="Unassembled WGS sequence"/>
</dbReference>
<dbReference type="EMBL" id="JBJUIK010000010">
    <property type="protein sequence ID" value="KAL3516751.1"/>
    <property type="molecule type" value="Genomic_DNA"/>
</dbReference>
<keyword evidence="2" id="KW-1185">Reference proteome</keyword>
<gene>
    <name evidence="1" type="ORF">ACH5RR_023653</name>
</gene>